<accession>A0A2X2SYN6</accession>
<proteinExistence type="predicted"/>
<dbReference type="RefSeq" id="WP_111972223.1">
    <property type="nucleotide sequence ID" value="NZ_UAVS01000001.1"/>
</dbReference>
<dbReference type="AlphaFoldDB" id="A0A2X2SYN6"/>
<gene>
    <name evidence="1" type="ORF">NCTC11545_00669</name>
</gene>
<evidence type="ECO:0000313" key="1">
    <source>
        <dbReference type="EMBL" id="SQA93303.1"/>
    </source>
</evidence>
<sequence length="174" mass="20252">MNAIQFFQWGGDYGDVEIAFQREALFNNFSNFNIERVSLLAENRDRTFSTTIPIGGAIRSAKNKYTWIIKRKQFFNVKKYTDLELRAIVLSGFFDDNGATRDEQDFASGVFFKKRNIFPFNRYHSSGQFGNIATFDIQSLNTLKIELIPYRYNLPTIQEAKTQLTKILFPIMLD</sequence>
<protein>
    <submittedName>
        <fullName evidence="1">Uncharacterized protein</fullName>
    </submittedName>
</protein>
<dbReference type="Proteomes" id="UP000250169">
    <property type="component" value="Unassembled WGS sequence"/>
</dbReference>
<dbReference type="EMBL" id="UAVS01000001">
    <property type="protein sequence ID" value="SQA93303.1"/>
    <property type="molecule type" value="Genomic_DNA"/>
</dbReference>
<evidence type="ECO:0000313" key="2">
    <source>
        <dbReference type="Proteomes" id="UP000250169"/>
    </source>
</evidence>
<reference evidence="1 2" key="1">
    <citation type="submission" date="2018-06" db="EMBL/GenBank/DDBJ databases">
        <authorList>
            <consortium name="Pathogen Informatics"/>
            <person name="Doyle S."/>
        </authorList>
    </citation>
    <scope>NUCLEOTIDE SEQUENCE [LARGE SCALE GENOMIC DNA]</scope>
    <source>
        <strain evidence="1 2">NCTC11545</strain>
    </source>
</reference>
<name>A0A2X2SYN6_CAPOC</name>
<organism evidence="1 2">
    <name type="scientific">Capnocytophaga ochracea</name>
    <dbReference type="NCBI Taxonomy" id="1018"/>
    <lineage>
        <taxon>Bacteria</taxon>
        <taxon>Pseudomonadati</taxon>
        <taxon>Bacteroidota</taxon>
        <taxon>Flavobacteriia</taxon>
        <taxon>Flavobacteriales</taxon>
        <taxon>Flavobacteriaceae</taxon>
        <taxon>Capnocytophaga</taxon>
    </lineage>
</organism>